<dbReference type="AlphaFoldDB" id="A0A9P9A844"/>
<sequence length="177" mass="20603">MPKSLEKTRKHIAKKRNGTVEALHQYSRDSRRMHRASLRDEKLGKQDSLRNKKERPLLERATYFQDAMREAGSVPLELSVVLELIEKYVHQYDEELEEVQKARRPGRPSSTKQDQLETRVKNLLEEQQRGFYVPDMTNETNVLALDRWEGAWSSLSSVPWMRLTPDATSRPASFPPA</sequence>
<organism evidence="3 4">
    <name type="scientific">Plectosphaerella plurivora</name>
    <dbReference type="NCBI Taxonomy" id="936078"/>
    <lineage>
        <taxon>Eukaryota</taxon>
        <taxon>Fungi</taxon>
        <taxon>Dikarya</taxon>
        <taxon>Ascomycota</taxon>
        <taxon>Pezizomycotina</taxon>
        <taxon>Sordariomycetes</taxon>
        <taxon>Hypocreomycetidae</taxon>
        <taxon>Glomerellales</taxon>
        <taxon>Plectosphaerellaceae</taxon>
        <taxon>Plectosphaerella</taxon>
    </lineage>
</organism>
<dbReference type="InterPro" id="IPR021346">
    <property type="entry name" value="Tma16"/>
</dbReference>
<comment type="similarity">
    <text evidence="1">Belongs to the TMA16 family.</text>
</comment>
<feature type="region of interest" description="Disordered" evidence="2">
    <location>
        <begin position="1"/>
        <end position="55"/>
    </location>
</feature>
<evidence type="ECO:0000256" key="1">
    <source>
        <dbReference type="ARBA" id="ARBA00034127"/>
    </source>
</evidence>
<dbReference type="Proteomes" id="UP000770015">
    <property type="component" value="Unassembled WGS sequence"/>
</dbReference>
<proteinExistence type="inferred from homology"/>
<protein>
    <submittedName>
        <fullName evidence="3">Translation machinery-associated protein 16</fullName>
    </submittedName>
</protein>
<dbReference type="Pfam" id="PF11176">
    <property type="entry name" value="Tma16"/>
    <property type="match status" value="1"/>
</dbReference>
<dbReference type="PANTHER" id="PTHR13349:SF2">
    <property type="entry name" value="TRANSLATION MACHINERY-ASSOCIATED PROTEIN 16"/>
    <property type="match status" value="1"/>
</dbReference>
<gene>
    <name evidence="3" type="ORF">F5X68DRAFT_264957</name>
</gene>
<dbReference type="Gene3D" id="1.20.1440.170">
    <property type="entry name" value="Translation machinery-associated protein 16-like"/>
    <property type="match status" value="1"/>
</dbReference>
<feature type="compositionally biased region" description="Basic residues" evidence="2">
    <location>
        <begin position="8"/>
        <end position="17"/>
    </location>
</feature>
<dbReference type="PANTHER" id="PTHR13349">
    <property type="entry name" value="TRANSLATION MACHINERY-ASSOCIATED PROTEIN 16"/>
    <property type="match status" value="1"/>
</dbReference>
<evidence type="ECO:0000256" key="2">
    <source>
        <dbReference type="SAM" id="MobiDB-lite"/>
    </source>
</evidence>
<keyword evidence="4" id="KW-1185">Reference proteome</keyword>
<name>A0A9P9A844_9PEZI</name>
<feature type="compositionally biased region" description="Basic and acidic residues" evidence="2">
    <location>
        <begin position="37"/>
        <end position="55"/>
    </location>
</feature>
<dbReference type="OrthoDB" id="270284at2759"/>
<dbReference type="InterPro" id="IPR038356">
    <property type="entry name" value="Tma16_sf"/>
</dbReference>
<reference evidence="3" key="1">
    <citation type="journal article" date="2021" name="Nat. Commun.">
        <title>Genetic determinants of endophytism in the Arabidopsis root mycobiome.</title>
        <authorList>
            <person name="Mesny F."/>
            <person name="Miyauchi S."/>
            <person name="Thiergart T."/>
            <person name="Pickel B."/>
            <person name="Atanasova L."/>
            <person name="Karlsson M."/>
            <person name="Huettel B."/>
            <person name="Barry K.W."/>
            <person name="Haridas S."/>
            <person name="Chen C."/>
            <person name="Bauer D."/>
            <person name="Andreopoulos W."/>
            <person name="Pangilinan J."/>
            <person name="LaButti K."/>
            <person name="Riley R."/>
            <person name="Lipzen A."/>
            <person name="Clum A."/>
            <person name="Drula E."/>
            <person name="Henrissat B."/>
            <person name="Kohler A."/>
            <person name="Grigoriev I.V."/>
            <person name="Martin F.M."/>
            <person name="Hacquard S."/>
        </authorList>
    </citation>
    <scope>NUCLEOTIDE SEQUENCE</scope>
    <source>
        <strain evidence="3">MPI-SDFR-AT-0117</strain>
    </source>
</reference>
<evidence type="ECO:0000313" key="3">
    <source>
        <dbReference type="EMBL" id="KAH6670945.1"/>
    </source>
</evidence>
<dbReference type="EMBL" id="JAGSXJ010000029">
    <property type="protein sequence ID" value="KAH6670945.1"/>
    <property type="molecule type" value="Genomic_DNA"/>
</dbReference>
<comment type="caution">
    <text evidence="3">The sequence shown here is derived from an EMBL/GenBank/DDBJ whole genome shotgun (WGS) entry which is preliminary data.</text>
</comment>
<dbReference type="GO" id="GO:0005634">
    <property type="term" value="C:nucleus"/>
    <property type="evidence" value="ECO:0007669"/>
    <property type="project" value="TreeGrafter"/>
</dbReference>
<evidence type="ECO:0000313" key="4">
    <source>
        <dbReference type="Proteomes" id="UP000770015"/>
    </source>
</evidence>
<accession>A0A9P9A844</accession>